<dbReference type="Pfam" id="PF07635">
    <property type="entry name" value="PSCyt1"/>
    <property type="match status" value="1"/>
</dbReference>
<proteinExistence type="predicted"/>
<evidence type="ECO:0000256" key="2">
    <source>
        <dbReference type="ARBA" id="ARBA00022737"/>
    </source>
</evidence>
<keyword evidence="1 3" id="KW-0853">WD repeat</keyword>
<evidence type="ECO:0000313" key="7">
    <source>
        <dbReference type="Proteomes" id="UP000317093"/>
    </source>
</evidence>
<feature type="domain" description="Cytochrome C Planctomycete-type" evidence="5">
    <location>
        <begin position="58"/>
        <end position="115"/>
    </location>
</feature>
<evidence type="ECO:0000313" key="6">
    <source>
        <dbReference type="EMBL" id="QDU60313.1"/>
    </source>
</evidence>
<keyword evidence="7" id="KW-1185">Reference proteome</keyword>
<dbReference type="PANTHER" id="PTHR19848:SF8">
    <property type="entry name" value="F-BOX AND WD REPEAT DOMAIN CONTAINING 7"/>
    <property type="match status" value="1"/>
</dbReference>
<feature type="chain" id="PRO_5021967018" evidence="4">
    <location>
        <begin position="28"/>
        <end position="486"/>
    </location>
</feature>
<evidence type="ECO:0000256" key="1">
    <source>
        <dbReference type="ARBA" id="ARBA00022574"/>
    </source>
</evidence>
<gene>
    <name evidence="6" type="ORF">Pan216_11520</name>
</gene>
<name>A0A518B009_9BACT</name>
<dbReference type="PROSITE" id="PS50294">
    <property type="entry name" value="WD_REPEATS_REGION"/>
    <property type="match status" value="2"/>
</dbReference>
<reference evidence="6 7" key="1">
    <citation type="submission" date="2019-02" db="EMBL/GenBank/DDBJ databases">
        <title>Deep-cultivation of Planctomycetes and their phenomic and genomic characterization uncovers novel biology.</title>
        <authorList>
            <person name="Wiegand S."/>
            <person name="Jogler M."/>
            <person name="Boedeker C."/>
            <person name="Pinto D."/>
            <person name="Vollmers J."/>
            <person name="Rivas-Marin E."/>
            <person name="Kohn T."/>
            <person name="Peeters S.H."/>
            <person name="Heuer A."/>
            <person name="Rast P."/>
            <person name="Oberbeckmann S."/>
            <person name="Bunk B."/>
            <person name="Jeske O."/>
            <person name="Meyerdierks A."/>
            <person name="Storesund J.E."/>
            <person name="Kallscheuer N."/>
            <person name="Luecker S."/>
            <person name="Lage O.M."/>
            <person name="Pohl T."/>
            <person name="Merkel B.J."/>
            <person name="Hornburger P."/>
            <person name="Mueller R.-W."/>
            <person name="Bruemmer F."/>
            <person name="Labrenz M."/>
            <person name="Spormann A.M."/>
            <person name="Op den Camp H."/>
            <person name="Overmann J."/>
            <person name="Amann R."/>
            <person name="Jetten M.S.M."/>
            <person name="Mascher T."/>
            <person name="Medema M.H."/>
            <person name="Devos D.P."/>
            <person name="Kaster A.-K."/>
            <person name="Ovreas L."/>
            <person name="Rohde M."/>
            <person name="Galperin M.Y."/>
            <person name="Jogler C."/>
        </authorList>
    </citation>
    <scope>NUCLEOTIDE SEQUENCE [LARGE SCALE GENOMIC DNA]</scope>
    <source>
        <strain evidence="6 7">Pan216</strain>
    </source>
</reference>
<dbReference type="InterPro" id="IPR001680">
    <property type="entry name" value="WD40_rpt"/>
</dbReference>
<feature type="repeat" description="WD" evidence="3">
    <location>
        <begin position="436"/>
        <end position="477"/>
    </location>
</feature>
<feature type="signal peptide" evidence="4">
    <location>
        <begin position="1"/>
        <end position="27"/>
    </location>
</feature>
<dbReference type="InterPro" id="IPR015943">
    <property type="entry name" value="WD40/YVTN_repeat-like_dom_sf"/>
</dbReference>
<dbReference type="PANTHER" id="PTHR19848">
    <property type="entry name" value="WD40 REPEAT PROTEIN"/>
    <property type="match status" value="1"/>
</dbReference>
<dbReference type="Proteomes" id="UP000317093">
    <property type="component" value="Chromosome"/>
</dbReference>
<protein>
    <submittedName>
        <fullName evidence="6">WD domain, G-beta repeat</fullName>
    </submittedName>
</protein>
<dbReference type="InterPro" id="IPR011047">
    <property type="entry name" value="Quinoprotein_ADH-like_sf"/>
</dbReference>
<dbReference type="SMART" id="SM00320">
    <property type="entry name" value="WD40"/>
    <property type="match status" value="6"/>
</dbReference>
<dbReference type="CDD" id="cd00200">
    <property type="entry name" value="WD40"/>
    <property type="match status" value="1"/>
</dbReference>
<feature type="repeat" description="WD" evidence="3">
    <location>
        <begin position="352"/>
        <end position="393"/>
    </location>
</feature>
<sequence precursor="true">MPSPFPRVARRLSLMLLLFCPVLAVGADDDVKPIAIAEITRQGIGFDKEIAPILRSHCTACHRGNDADGSLSLETVAAIREGGDSGPAFVPGKGGESLLVKVAAHREEPIMPPLDNDVNASPLSPEELGLLKRWIDEGGKESSKSAATMDWQPLPPDTHPIRAVALSPDGTWLAFGRGNRLLVGPVASAESTSELNDPATTNVVPANGRPPAHLDVIASLAFSPDGHRLASGGFRTVKIWQRDNKNGAPSWRLERTIGSIDNPGIFGDRVTALGFSPDGKRLATGGGVPAASGELRIWDVASGEPVRRVPDPHSDVVLSIDYSADGKLLATGAADKFAKVFAVDDGKQVASMEGHTHHVLGIAWRKDGKVIASAGADNEIKLWSYPETKQMRAIKGFGKEVTAIDFLGDSANTIAGSADHTVRMHDTNNGRELRRLGGSSDFVYALAITADGKIVIAGGQDGVLRIWNTADGKLIGQRAPTPPKGS</sequence>
<keyword evidence="2" id="KW-0677">Repeat</keyword>
<evidence type="ECO:0000256" key="3">
    <source>
        <dbReference type="PROSITE-ProRule" id="PRU00221"/>
    </source>
</evidence>
<dbReference type="InterPro" id="IPR011429">
    <property type="entry name" value="Cyt_c_Planctomycete-type"/>
</dbReference>
<evidence type="ECO:0000259" key="5">
    <source>
        <dbReference type="Pfam" id="PF07635"/>
    </source>
</evidence>
<keyword evidence="4" id="KW-0732">Signal</keyword>
<dbReference type="KEGG" id="knv:Pan216_11520"/>
<dbReference type="SUPFAM" id="SSF50998">
    <property type="entry name" value="Quinoprotein alcohol dehydrogenase-like"/>
    <property type="match status" value="1"/>
</dbReference>
<feature type="repeat" description="WD" evidence="3">
    <location>
        <begin position="310"/>
        <end position="351"/>
    </location>
</feature>
<dbReference type="RefSeq" id="WP_145255960.1">
    <property type="nucleotide sequence ID" value="NZ_CP036279.1"/>
</dbReference>
<dbReference type="PROSITE" id="PS50082">
    <property type="entry name" value="WD_REPEATS_2"/>
    <property type="match status" value="3"/>
</dbReference>
<dbReference type="OrthoDB" id="223117at2"/>
<dbReference type="Gene3D" id="2.130.10.10">
    <property type="entry name" value="YVTN repeat-like/Quinoprotein amine dehydrogenase"/>
    <property type="match status" value="2"/>
</dbReference>
<accession>A0A518B009</accession>
<dbReference type="AlphaFoldDB" id="A0A518B009"/>
<organism evidence="6 7">
    <name type="scientific">Kolteria novifilia</name>
    <dbReference type="NCBI Taxonomy" id="2527975"/>
    <lineage>
        <taxon>Bacteria</taxon>
        <taxon>Pseudomonadati</taxon>
        <taxon>Planctomycetota</taxon>
        <taxon>Planctomycetia</taxon>
        <taxon>Kolteriales</taxon>
        <taxon>Kolteriaceae</taxon>
        <taxon>Kolteria</taxon>
    </lineage>
</organism>
<dbReference type="EMBL" id="CP036279">
    <property type="protein sequence ID" value="QDU60313.1"/>
    <property type="molecule type" value="Genomic_DNA"/>
</dbReference>
<evidence type="ECO:0000256" key="4">
    <source>
        <dbReference type="SAM" id="SignalP"/>
    </source>
</evidence>
<dbReference type="Pfam" id="PF00400">
    <property type="entry name" value="WD40"/>
    <property type="match status" value="6"/>
</dbReference>